<feature type="compositionally biased region" description="Polar residues" evidence="8">
    <location>
        <begin position="657"/>
        <end position="669"/>
    </location>
</feature>
<feature type="compositionally biased region" description="Basic and acidic residues" evidence="8">
    <location>
        <begin position="579"/>
        <end position="596"/>
    </location>
</feature>
<dbReference type="GO" id="GO:0006139">
    <property type="term" value="P:nucleobase-containing compound metabolic process"/>
    <property type="evidence" value="ECO:0007669"/>
    <property type="project" value="UniProtKB-ARBA"/>
</dbReference>
<dbReference type="PRINTS" id="PR00147">
    <property type="entry name" value="DNAPHOTLYASE"/>
</dbReference>
<organism evidence="10 11">
    <name type="scientific">Ananas comosus</name>
    <name type="common">Pineapple</name>
    <name type="synonym">Ananas ananas</name>
    <dbReference type="NCBI Taxonomy" id="4615"/>
    <lineage>
        <taxon>Eukaryota</taxon>
        <taxon>Viridiplantae</taxon>
        <taxon>Streptophyta</taxon>
        <taxon>Embryophyta</taxon>
        <taxon>Tracheophyta</taxon>
        <taxon>Spermatophyta</taxon>
        <taxon>Magnoliopsida</taxon>
        <taxon>Liliopsida</taxon>
        <taxon>Poales</taxon>
        <taxon>Bromeliaceae</taxon>
        <taxon>Bromelioideae</taxon>
        <taxon>Ananas</taxon>
    </lineage>
</organism>
<dbReference type="SUPFAM" id="SSF52425">
    <property type="entry name" value="Cryptochrome/photolyase, N-terminal domain"/>
    <property type="match status" value="1"/>
</dbReference>
<feature type="binding site" evidence="6">
    <location>
        <begin position="278"/>
        <end position="282"/>
    </location>
    <ligand>
        <name>FAD</name>
        <dbReference type="ChEBI" id="CHEBI:57692"/>
    </ligand>
</feature>
<feature type="compositionally biased region" description="Polar residues" evidence="8">
    <location>
        <begin position="597"/>
        <end position="622"/>
    </location>
</feature>
<keyword evidence="3 6" id="KW-0285">Flavoprotein</keyword>
<dbReference type="GO" id="GO:0032922">
    <property type="term" value="P:circadian regulation of gene expression"/>
    <property type="evidence" value="ECO:0007669"/>
    <property type="project" value="TreeGrafter"/>
</dbReference>
<evidence type="ECO:0000256" key="7">
    <source>
        <dbReference type="PIRSR" id="PIRSR602081-2"/>
    </source>
</evidence>
<dbReference type="FunFam" id="1.10.579.10:FF:000003">
    <property type="entry name" value="Deoxyribodipyrimidine photo-lyase"/>
    <property type="match status" value="1"/>
</dbReference>
<sequence length="696" mass="79090">RNLRIVPTTRMSSSDKTVVWFRRDLRIEDNPALAAAARDAAAVLPVFIWCPDEEAQFYPGRVSRWWLKQSLAHLDRSLRSLGSPLVLIRSQSTLAALLQCLGAIGATKVLFNHLYVGNCSRKRQLYLLVLNFYLISVCQTRFRSCEITKSGVSSRPFGISVQSFNADLLYEPWEVYDSNEHAFTTFDAFWKKCMDLPIELTSSLPPWRLVPVTGIDNIQSSSIEDLGLENESEKPSNALLSRGWSPGWSNADKALSEFVEGHLPRYSRNRMKVEGATTSLLSPYLHFGELSVRKIYRNVRMKQIQWAKEGNLEAEESMRLFLRSIGLREYSRYICFNFPFTHERSLMGNLRHYPWCEDEMKFKCWRQGRTGYPLVDAGMRELWATGWIHNRVRVIVASFLVKFLLIPWTWGMKYFWDTLLDADLENDILGWQYVSGSLPDGHELDRLDSPQIQGHKFDPDGEYVRNWIPELVRMPTEWIHHPWDAPPSVLDAAGVELGANYPKPIVDINTARERLDDAVSTMWKLDREEKIANLTEKGEEVADNLIDMNTLDIPRVAVRKEVSCASASLDQRVPSFHNVEGKSSDDNRSKDADDQRQIQPESDSQVQVTTIDERSLSTAESSTARKRSIGSSLSAVPDTCLSSSEVNTVKVYASHASTGSSVHLWQETGQLGGEKEEDDVDAETSNNMLRPTKRAG</sequence>
<feature type="domain" description="Photolyase/cryptochrome alpha/beta" evidence="9">
    <location>
        <begin position="15"/>
        <end position="169"/>
    </location>
</feature>
<dbReference type="GO" id="GO:0006950">
    <property type="term" value="P:response to stress"/>
    <property type="evidence" value="ECO:0007669"/>
    <property type="project" value="UniProtKB-ARBA"/>
</dbReference>
<evidence type="ECO:0000256" key="5">
    <source>
        <dbReference type="ARBA" id="ARBA00022991"/>
    </source>
</evidence>
<dbReference type="Pfam" id="PF00875">
    <property type="entry name" value="DNA_photolyase"/>
    <property type="match status" value="1"/>
</dbReference>
<evidence type="ECO:0000256" key="8">
    <source>
        <dbReference type="SAM" id="MobiDB-lite"/>
    </source>
</evidence>
<dbReference type="AlphaFoldDB" id="A0A199URB7"/>
<evidence type="ECO:0000313" key="11">
    <source>
        <dbReference type="Proteomes" id="UP000092600"/>
    </source>
</evidence>
<dbReference type="Pfam" id="PF03441">
    <property type="entry name" value="FAD_binding_7"/>
    <property type="match status" value="1"/>
</dbReference>
<evidence type="ECO:0000256" key="4">
    <source>
        <dbReference type="ARBA" id="ARBA00022827"/>
    </source>
</evidence>
<dbReference type="GO" id="GO:0071949">
    <property type="term" value="F:FAD binding"/>
    <property type="evidence" value="ECO:0007669"/>
    <property type="project" value="TreeGrafter"/>
</dbReference>
<evidence type="ECO:0000259" key="9">
    <source>
        <dbReference type="PROSITE" id="PS51645"/>
    </source>
</evidence>
<dbReference type="InterPro" id="IPR036134">
    <property type="entry name" value="Crypto/Photolyase_FAD-like_sf"/>
</dbReference>
<keyword evidence="4 6" id="KW-0274">FAD</keyword>
<reference evidence="10 11" key="1">
    <citation type="journal article" date="2016" name="DNA Res.">
        <title>The draft genome of MD-2 pineapple using hybrid error correction of long reads.</title>
        <authorList>
            <person name="Redwan R.M."/>
            <person name="Saidin A."/>
            <person name="Kumar S.V."/>
        </authorList>
    </citation>
    <scope>NUCLEOTIDE SEQUENCE [LARGE SCALE GENOMIC DNA]</scope>
    <source>
        <strain evidence="11">cv. MD2</strain>
        <tissue evidence="10">Leaf</tissue>
    </source>
</reference>
<protein>
    <submittedName>
        <fullName evidence="10">Cryptochrome-2</fullName>
    </submittedName>
</protein>
<gene>
    <name evidence="10" type="ORF">ACMD2_12663</name>
</gene>
<dbReference type="PROSITE" id="PS51645">
    <property type="entry name" value="PHR_CRY_ALPHA_BETA"/>
    <property type="match status" value="1"/>
</dbReference>
<dbReference type="STRING" id="4615.A0A199URB7"/>
<comment type="caution">
    <text evidence="10">The sequence shown here is derived from an EMBL/GenBank/DDBJ whole genome shotgun (WGS) entry which is preliminary data.</text>
</comment>
<evidence type="ECO:0000256" key="1">
    <source>
        <dbReference type="ARBA" id="ARBA00001932"/>
    </source>
</evidence>
<comment type="similarity">
    <text evidence="2">Belongs to the DNA photolyase class-1 family.</text>
</comment>
<dbReference type="InterPro" id="IPR005101">
    <property type="entry name" value="Cryptochr/Photolyase_FAD-bd"/>
</dbReference>
<feature type="compositionally biased region" description="Polar residues" evidence="8">
    <location>
        <begin position="629"/>
        <end position="638"/>
    </location>
</feature>
<dbReference type="GO" id="GO:0003904">
    <property type="term" value="F:deoxyribodipyrimidine photo-lyase activity"/>
    <property type="evidence" value="ECO:0007669"/>
    <property type="project" value="TreeGrafter"/>
</dbReference>
<evidence type="ECO:0000256" key="3">
    <source>
        <dbReference type="ARBA" id="ARBA00022630"/>
    </source>
</evidence>
<feature type="region of interest" description="Disordered" evidence="8">
    <location>
        <begin position="657"/>
        <end position="696"/>
    </location>
</feature>
<feature type="site" description="Electron transfer via tryptophanyl radical" evidence="7">
    <location>
        <position position="431"/>
    </location>
</feature>
<evidence type="ECO:0000256" key="6">
    <source>
        <dbReference type="PIRSR" id="PIRSR602081-1"/>
    </source>
</evidence>
<dbReference type="InterPro" id="IPR006050">
    <property type="entry name" value="DNA_photolyase_N"/>
</dbReference>
<dbReference type="Gene3D" id="3.40.50.620">
    <property type="entry name" value="HUPs"/>
    <property type="match status" value="1"/>
</dbReference>
<dbReference type="InterPro" id="IPR014729">
    <property type="entry name" value="Rossmann-like_a/b/a_fold"/>
</dbReference>
<name>A0A199URB7_ANACO</name>
<accession>A0A199URB7</accession>
<feature type="site" description="Electron transfer via tryptophanyl radical" evidence="7">
    <location>
        <position position="408"/>
    </location>
</feature>
<comment type="cofactor">
    <cofactor evidence="6">
        <name>FAD</name>
        <dbReference type="ChEBI" id="CHEBI:57692"/>
    </cofactor>
    <text evidence="6">Binds 1 FAD per subunit.</text>
</comment>
<dbReference type="GO" id="GO:0009882">
    <property type="term" value="F:blue light photoreceptor activity"/>
    <property type="evidence" value="ECO:0007669"/>
    <property type="project" value="InterPro"/>
</dbReference>
<dbReference type="PROSITE" id="PS00394">
    <property type="entry name" value="DNA_PHOTOLYASES_1_1"/>
    <property type="match status" value="1"/>
</dbReference>
<feature type="binding site" evidence="6">
    <location>
        <position position="321"/>
    </location>
    <ligand>
        <name>FAD</name>
        <dbReference type="ChEBI" id="CHEBI:57692"/>
    </ligand>
</feature>
<dbReference type="InterPro" id="IPR036155">
    <property type="entry name" value="Crypto/Photolyase_N_sf"/>
</dbReference>
<dbReference type="GO" id="GO:0043153">
    <property type="term" value="P:entrainment of circadian clock by photoperiod"/>
    <property type="evidence" value="ECO:0007669"/>
    <property type="project" value="TreeGrafter"/>
</dbReference>
<feature type="site" description="Electron transfer via tryptophanyl radical" evidence="7">
    <location>
        <position position="355"/>
    </location>
</feature>
<dbReference type="InterPro" id="IPR002081">
    <property type="entry name" value="Cryptochrome/DNA_photolyase_1"/>
</dbReference>
<dbReference type="PANTHER" id="PTHR11455:SF18">
    <property type="entry name" value="SI:CH1073-390K14.1"/>
    <property type="match status" value="1"/>
</dbReference>
<evidence type="ECO:0000256" key="2">
    <source>
        <dbReference type="ARBA" id="ARBA00005862"/>
    </source>
</evidence>
<feature type="binding site" evidence="6">
    <location>
        <begin position="421"/>
        <end position="423"/>
    </location>
    <ligand>
        <name>FAD</name>
        <dbReference type="ChEBI" id="CHEBI:57692"/>
    </ligand>
</feature>
<dbReference type="Gene3D" id="1.10.579.10">
    <property type="entry name" value="DNA Cyclobutane Dipyrimidine Photolyase, subunit A, domain 3"/>
    <property type="match status" value="1"/>
</dbReference>
<dbReference type="Gene3D" id="1.25.40.80">
    <property type="match status" value="1"/>
</dbReference>
<feature type="region of interest" description="Disordered" evidence="8">
    <location>
        <begin position="573"/>
        <end position="638"/>
    </location>
</feature>
<dbReference type="NCBIfam" id="TIGR02766">
    <property type="entry name" value="crypt_chrom_pln"/>
    <property type="match status" value="1"/>
</dbReference>
<evidence type="ECO:0000313" key="10">
    <source>
        <dbReference type="EMBL" id="OAY67196.1"/>
    </source>
</evidence>
<dbReference type="GO" id="GO:0005737">
    <property type="term" value="C:cytoplasm"/>
    <property type="evidence" value="ECO:0007669"/>
    <property type="project" value="TreeGrafter"/>
</dbReference>
<dbReference type="SUPFAM" id="SSF48173">
    <property type="entry name" value="Cryptochrome/photolyase FAD-binding domain"/>
    <property type="match status" value="1"/>
</dbReference>
<dbReference type="InterPro" id="IPR018394">
    <property type="entry name" value="DNA_photolyase_1_CS_C"/>
</dbReference>
<feature type="binding site" evidence="6">
    <location>
        <position position="266"/>
    </location>
    <ligand>
        <name>FAD</name>
        <dbReference type="ChEBI" id="CHEBI:57692"/>
    </ligand>
</feature>
<comment type="cofactor">
    <cofactor evidence="1">
        <name>(6R)-5,10-methylene-5,6,7,8-tetrahydrofolate</name>
        <dbReference type="ChEBI" id="CHEBI:15636"/>
    </cofactor>
</comment>
<dbReference type="InterPro" id="IPR014134">
    <property type="entry name" value="Cryptochrome_pln"/>
</dbReference>
<feature type="non-terminal residue" evidence="10">
    <location>
        <position position="1"/>
    </location>
</feature>
<proteinExistence type="inferred from homology"/>
<dbReference type="EMBL" id="LSRQ01005621">
    <property type="protein sequence ID" value="OAY67196.1"/>
    <property type="molecule type" value="Genomic_DNA"/>
</dbReference>
<dbReference type="Proteomes" id="UP000092600">
    <property type="component" value="Unassembled WGS sequence"/>
</dbReference>
<dbReference type="PANTHER" id="PTHR11455">
    <property type="entry name" value="CRYPTOCHROME"/>
    <property type="match status" value="1"/>
</dbReference>
<dbReference type="GO" id="GO:0005634">
    <property type="term" value="C:nucleus"/>
    <property type="evidence" value="ECO:0007669"/>
    <property type="project" value="TreeGrafter"/>
</dbReference>
<dbReference type="GO" id="GO:0003677">
    <property type="term" value="F:DNA binding"/>
    <property type="evidence" value="ECO:0007669"/>
    <property type="project" value="TreeGrafter"/>
</dbReference>
<keyword evidence="5" id="KW-0157">Chromophore</keyword>